<organism evidence="3 4">
    <name type="scientific">Saponaria officinalis</name>
    <name type="common">Common soapwort</name>
    <name type="synonym">Lychnis saponaria</name>
    <dbReference type="NCBI Taxonomy" id="3572"/>
    <lineage>
        <taxon>Eukaryota</taxon>
        <taxon>Viridiplantae</taxon>
        <taxon>Streptophyta</taxon>
        <taxon>Embryophyta</taxon>
        <taxon>Tracheophyta</taxon>
        <taxon>Spermatophyta</taxon>
        <taxon>Magnoliopsida</taxon>
        <taxon>eudicotyledons</taxon>
        <taxon>Gunneridae</taxon>
        <taxon>Pentapetalae</taxon>
        <taxon>Caryophyllales</taxon>
        <taxon>Caryophyllaceae</taxon>
        <taxon>Caryophylleae</taxon>
        <taxon>Saponaria</taxon>
    </lineage>
</organism>
<accession>A0AAW1NCC8</accession>
<evidence type="ECO:0000256" key="1">
    <source>
        <dbReference type="SAM" id="MobiDB-lite"/>
    </source>
</evidence>
<dbReference type="InterPro" id="IPR054722">
    <property type="entry name" value="PolX-like_BBD"/>
</dbReference>
<dbReference type="EMBL" id="JBDFQZ010000001">
    <property type="protein sequence ID" value="KAK9756056.1"/>
    <property type="molecule type" value="Genomic_DNA"/>
</dbReference>
<dbReference type="Pfam" id="PF22936">
    <property type="entry name" value="Pol_BBD"/>
    <property type="match status" value="1"/>
</dbReference>
<dbReference type="PANTHER" id="PTHR34222">
    <property type="entry name" value="GAG_PRE-INTEGRS DOMAIN-CONTAINING PROTEIN"/>
    <property type="match status" value="1"/>
</dbReference>
<sequence>MDACTCKVLKQIIDREVNAKLIQFLMGLSDAYESVKTHVLTLEPLPPLNKAFALLQKVEKQKQLHDQTDTLSDATAFHSSRGQDNASWKKPRVSANNDSFAGKECHYCHNFGHTKLEGFKLRERSHCGRKVHAKENCFSLTSGPIRQTHGRGRSGASAGKRFGLGNYRRGAHHADVLPIVVAVEDHYIDDEQLFDPLTADHSNHQPQCSSQVQQPPPQMDSTQVDGIVQTVLEQVMKAFSEKTTGGTGGLSTVNFAGTVNPSLAFLAVHQSAMYDWIIDTGASDHMTSSPGILHDVRRLAQPVLVALPDGSVKSVTQTGSFVLNQHLVLHNVLVVPSFRHNLLSVGRLIEHSDITASFNDNHCIFQDRSNKKILDVAPRT</sequence>
<keyword evidence="4" id="KW-1185">Reference proteome</keyword>
<protein>
    <recommendedName>
        <fullName evidence="2">Retrovirus-related Pol polyprotein from transposon TNT 1-94-like beta-barrel domain-containing protein</fullName>
    </recommendedName>
</protein>
<evidence type="ECO:0000313" key="4">
    <source>
        <dbReference type="Proteomes" id="UP001443914"/>
    </source>
</evidence>
<feature type="region of interest" description="Disordered" evidence="1">
    <location>
        <begin position="198"/>
        <end position="222"/>
    </location>
</feature>
<feature type="domain" description="Retrovirus-related Pol polyprotein from transposon TNT 1-94-like beta-barrel" evidence="2">
    <location>
        <begin position="276"/>
        <end position="351"/>
    </location>
</feature>
<gene>
    <name evidence="3" type="ORF">RND81_01G070400</name>
</gene>
<evidence type="ECO:0000313" key="3">
    <source>
        <dbReference type="EMBL" id="KAK9756056.1"/>
    </source>
</evidence>
<dbReference type="PANTHER" id="PTHR34222:SF99">
    <property type="entry name" value="PROTEIN, PUTATIVE-RELATED"/>
    <property type="match status" value="1"/>
</dbReference>
<comment type="caution">
    <text evidence="3">The sequence shown here is derived from an EMBL/GenBank/DDBJ whole genome shotgun (WGS) entry which is preliminary data.</text>
</comment>
<reference evidence="3" key="1">
    <citation type="submission" date="2024-03" db="EMBL/GenBank/DDBJ databases">
        <title>WGS assembly of Saponaria officinalis var. Norfolk2.</title>
        <authorList>
            <person name="Jenkins J."/>
            <person name="Shu S."/>
            <person name="Grimwood J."/>
            <person name="Barry K."/>
            <person name="Goodstein D."/>
            <person name="Schmutz J."/>
            <person name="Leebens-Mack J."/>
            <person name="Osbourn A."/>
        </authorList>
    </citation>
    <scope>NUCLEOTIDE SEQUENCE [LARGE SCALE GENOMIC DNA]</scope>
    <source>
        <strain evidence="3">JIC</strain>
    </source>
</reference>
<proteinExistence type="predicted"/>
<name>A0AAW1NCC8_SAPOF</name>
<evidence type="ECO:0000259" key="2">
    <source>
        <dbReference type="Pfam" id="PF22936"/>
    </source>
</evidence>
<dbReference type="Proteomes" id="UP001443914">
    <property type="component" value="Unassembled WGS sequence"/>
</dbReference>
<dbReference type="AlphaFoldDB" id="A0AAW1NCC8"/>